<dbReference type="Gene3D" id="3.60.15.10">
    <property type="entry name" value="Ribonuclease Z/Hydroxyacylglutathione hydrolase-like"/>
    <property type="match status" value="1"/>
</dbReference>
<comment type="caution">
    <text evidence="2">The sequence shown here is derived from an EMBL/GenBank/DDBJ whole genome shotgun (WGS) entry which is preliminary data.</text>
</comment>
<dbReference type="SMART" id="SM00849">
    <property type="entry name" value="Lactamase_B"/>
    <property type="match status" value="1"/>
</dbReference>
<dbReference type="Pfam" id="PF12706">
    <property type="entry name" value="Lactamase_B_2"/>
    <property type="match status" value="1"/>
</dbReference>
<dbReference type="RefSeq" id="WP_187536202.1">
    <property type="nucleotide sequence ID" value="NZ_JACRTL010000001.1"/>
</dbReference>
<dbReference type="InterPro" id="IPR001279">
    <property type="entry name" value="Metallo-B-lactamas"/>
</dbReference>
<keyword evidence="3" id="KW-1185">Reference proteome</keyword>
<dbReference type="PANTHER" id="PTHR47619:SF1">
    <property type="entry name" value="EXODEOXYRIBONUCLEASE WALJ"/>
    <property type="match status" value="1"/>
</dbReference>
<dbReference type="AlphaFoldDB" id="A0A8J6PCJ5"/>
<reference evidence="2" key="1">
    <citation type="submission" date="2020-08" db="EMBL/GenBank/DDBJ databases">
        <title>Genome public.</title>
        <authorList>
            <person name="Liu C."/>
            <person name="Sun Q."/>
        </authorList>
    </citation>
    <scope>NUCLEOTIDE SEQUENCE</scope>
    <source>
        <strain evidence="2">NSJ-15</strain>
    </source>
</reference>
<evidence type="ECO:0000313" key="2">
    <source>
        <dbReference type="EMBL" id="MBC8609991.1"/>
    </source>
</evidence>
<proteinExistence type="predicted"/>
<accession>A0A8J6PCJ5</accession>
<protein>
    <submittedName>
        <fullName evidence="2">MBL fold metallo-hydrolase</fullName>
    </submittedName>
</protein>
<sequence length="264" mass="28995">MSFIYPLASSSSGNCIYVGDQKQGILIDAGIGIRSFAAHMALIGIHSKAIQGIFVTHEHSDHIKGLARIQQALKVPVYASRGTLKRLLEKQVLSVQAPMQLATGEGIRAGSFQITAFPTPHDCEESQCYRIGLPDGKQVSVCTDLGHMTEEIHSHLVQSDLVMLESNYEESLLAVGKYPFFLKRRISGAHGHLSNEDCGKEIKRLYEAGVKRFVLGHLSEENNRPELAYANIVHILGECGAVAAKDFELMVAPKANQGKWMEIK</sequence>
<name>A0A8J6PCJ5_9FIRM</name>
<dbReference type="InterPro" id="IPR052533">
    <property type="entry name" value="WalJ/YycJ-like"/>
</dbReference>
<dbReference type="PANTHER" id="PTHR47619">
    <property type="entry name" value="METALLO-HYDROLASE YYCJ-RELATED"/>
    <property type="match status" value="1"/>
</dbReference>
<organism evidence="2 3">
    <name type="scientific">Massiliimalia timonensis</name>
    <dbReference type="NCBI Taxonomy" id="1987501"/>
    <lineage>
        <taxon>Bacteria</taxon>
        <taxon>Bacillati</taxon>
        <taxon>Bacillota</taxon>
        <taxon>Clostridia</taxon>
        <taxon>Eubacteriales</taxon>
        <taxon>Oscillospiraceae</taxon>
        <taxon>Massiliimalia</taxon>
    </lineage>
</organism>
<dbReference type="InterPro" id="IPR036866">
    <property type="entry name" value="RibonucZ/Hydroxyglut_hydro"/>
</dbReference>
<evidence type="ECO:0000259" key="1">
    <source>
        <dbReference type="SMART" id="SM00849"/>
    </source>
</evidence>
<dbReference type="SUPFAM" id="SSF56281">
    <property type="entry name" value="Metallo-hydrolase/oxidoreductase"/>
    <property type="match status" value="1"/>
</dbReference>
<dbReference type="Proteomes" id="UP000632659">
    <property type="component" value="Unassembled WGS sequence"/>
</dbReference>
<gene>
    <name evidence="2" type="ORF">H8702_02500</name>
</gene>
<dbReference type="EMBL" id="JACRTL010000001">
    <property type="protein sequence ID" value="MBC8609991.1"/>
    <property type="molecule type" value="Genomic_DNA"/>
</dbReference>
<evidence type="ECO:0000313" key="3">
    <source>
        <dbReference type="Proteomes" id="UP000632659"/>
    </source>
</evidence>
<feature type="domain" description="Metallo-beta-lactamase" evidence="1">
    <location>
        <begin position="12"/>
        <end position="190"/>
    </location>
</feature>